<comment type="caution">
    <text evidence="1">The sequence shown here is derived from an EMBL/GenBank/DDBJ whole genome shotgun (WGS) entry which is preliminary data.</text>
</comment>
<organism evidence="1 2">
    <name type="scientific">Tagetes erecta</name>
    <name type="common">African marigold</name>
    <dbReference type="NCBI Taxonomy" id="13708"/>
    <lineage>
        <taxon>Eukaryota</taxon>
        <taxon>Viridiplantae</taxon>
        <taxon>Streptophyta</taxon>
        <taxon>Embryophyta</taxon>
        <taxon>Tracheophyta</taxon>
        <taxon>Spermatophyta</taxon>
        <taxon>Magnoliopsida</taxon>
        <taxon>eudicotyledons</taxon>
        <taxon>Gunneridae</taxon>
        <taxon>Pentapetalae</taxon>
        <taxon>asterids</taxon>
        <taxon>campanulids</taxon>
        <taxon>Asterales</taxon>
        <taxon>Asteraceae</taxon>
        <taxon>Asteroideae</taxon>
        <taxon>Heliantheae alliance</taxon>
        <taxon>Tageteae</taxon>
        <taxon>Tagetes</taxon>
    </lineage>
</organism>
<reference evidence="1" key="1">
    <citation type="journal article" date="2023" name="bioRxiv">
        <title>Improved chromosome-level genome assembly for marigold (Tagetes erecta).</title>
        <authorList>
            <person name="Jiang F."/>
            <person name="Yuan L."/>
            <person name="Wang S."/>
            <person name="Wang H."/>
            <person name="Xu D."/>
            <person name="Wang A."/>
            <person name="Fan W."/>
        </authorList>
    </citation>
    <scope>NUCLEOTIDE SEQUENCE</scope>
    <source>
        <strain evidence="1">WSJ</strain>
        <tissue evidence="1">Leaf</tissue>
    </source>
</reference>
<dbReference type="EMBL" id="JAUHHV010000010">
    <property type="protein sequence ID" value="KAK1410985.1"/>
    <property type="molecule type" value="Genomic_DNA"/>
</dbReference>
<evidence type="ECO:0000313" key="1">
    <source>
        <dbReference type="EMBL" id="KAK1410985.1"/>
    </source>
</evidence>
<dbReference type="Proteomes" id="UP001229421">
    <property type="component" value="Unassembled WGS sequence"/>
</dbReference>
<sequence>MDRYSQQTNSIYNIYSSCPIKLTSTELTTARQSRLRPENPDLTTARAEGEVATLSRGASVAYAVASSTSYAKSS</sequence>
<accession>A0AAD8NCS5</accession>
<name>A0AAD8NCS5_TARER</name>
<dbReference type="AlphaFoldDB" id="A0AAD8NCS5"/>
<proteinExistence type="predicted"/>
<keyword evidence="2" id="KW-1185">Reference proteome</keyword>
<gene>
    <name evidence="1" type="ORF">QVD17_37528</name>
</gene>
<protein>
    <submittedName>
        <fullName evidence="1">Uncharacterized protein</fullName>
    </submittedName>
</protein>
<evidence type="ECO:0000313" key="2">
    <source>
        <dbReference type="Proteomes" id="UP001229421"/>
    </source>
</evidence>